<dbReference type="Proteomes" id="UP000008075">
    <property type="component" value="Plasmid XNC1_p"/>
</dbReference>
<gene>
    <name evidence="1" type="ORF">XNC1_p0055</name>
</gene>
<dbReference type="eggNOG" id="ENOG5033G1D">
    <property type="taxonomic scope" value="Bacteria"/>
</dbReference>
<accession>D3VLX1</accession>
<keyword evidence="1" id="KW-0614">Plasmid</keyword>
<organism evidence="1 2">
    <name type="scientific">Xenorhabdus nematophila (strain ATCC 19061 / DSM 3370 / CCUG 14189 / LMG 1036 / NCIMB 9965 / AN6)</name>
    <dbReference type="NCBI Taxonomy" id="406817"/>
    <lineage>
        <taxon>Bacteria</taxon>
        <taxon>Pseudomonadati</taxon>
        <taxon>Pseudomonadota</taxon>
        <taxon>Gammaproteobacteria</taxon>
        <taxon>Enterobacterales</taxon>
        <taxon>Morganellaceae</taxon>
        <taxon>Xenorhabdus</taxon>
    </lineage>
</organism>
<evidence type="ECO:0000313" key="2">
    <source>
        <dbReference type="Proteomes" id="UP000008075"/>
    </source>
</evidence>
<dbReference type="KEGG" id="xne:XNC1_p0055"/>
<keyword evidence="2" id="KW-1185">Reference proteome</keyword>
<evidence type="ECO:0000313" key="1">
    <source>
        <dbReference type="EMBL" id="CBJ92923.1"/>
    </source>
</evidence>
<proteinExistence type="predicted"/>
<geneLocation type="plasmid" evidence="1 2">
    <name>XNC1_p</name>
</geneLocation>
<dbReference type="AlphaFoldDB" id="D3VLX1"/>
<dbReference type="EMBL" id="FN667743">
    <property type="protein sequence ID" value="CBJ92923.1"/>
    <property type="molecule type" value="Genomic_DNA"/>
</dbReference>
<name>D3VLX1_XENNA</name>
<reference evidence="1 2" key="1">
    <citation type="journal article" date="2011" name="PLoS ONE">
        <title>The entomopathogenic bacterial endosymbionts xenorhabdus and photorhabdus: convergent lifestyles from divergent genomes.</title>
        <authorList>
            <person name="Chaston J.M."/>
            <person name="Suen G."/>
            <person name="Tucker S.L."/>
            <person name="Andersen A.W."/>
            <person name="Bhasin A."/>
            <person name="Bode E."/>
            <person name="Bode H.B."/>
            <person name="Brachmann A.O."/>
            <person name="Cowles C.E."/>
            <person name="Cowles K.N."/>
            <person name="Darby C."/>
            <person name="de Leon L."/>
            <person name="Drace K."/>
            <person name="Du Z."/>
            <person name="Givaudan A."/>
            <person name="Herbert Tran E.E."/>
            <person name="Jewell K.A."/>
            <person name="Knack J.J."/>
            <person name="Krasomil-Osterfeld K.C."/>
            <person name="Kukor R."/>
            <person name="Lanois A."/>
            <person name="Latreille P."/>
            <person name="Leimgruber N.K."/>
            <person name="Lipke C.M."/>
            <person name="Liu R."/>
            <person name="Lu X."/>
            <person name="Martens E.C."/>
            <person name="Marri P.R."/>
            <person name="Medigue C."/>
            <person name="Menard M.L."/>
            <person name="Miller N.M."/>
            <person name="Morales-Soto N."/>
            <person name="Norton S."/>
            <person name="Ogier J.C."/>
            <person name="Orchard S.S."/>
            <person name="Park D."/>
            <person name="Park Y."/>
            <person name="Qurollo B.A."/>
            <person name="Sugar D.R."/>
            <person name="Richards G.R."/>
            <person name="Rouy Z."/>
            <person name="Slominski B."/>
            <person name="Slominski K."/>
            <person name="Snyder H."/>
            <person name="Tjaden B.C."/>
            <person name="van der Hoeven R."/>
            <person name="Welch R.D."/>
            <person name="Wheeler C."/>
            <person name="Xiang B."/>
            <person name="Barbazuk B."/>
            <person name="Gaudriault S."/>
            <person name="Goodner B."/>
            <person name="Slater S.C."/>
            <person name="Forst S."/>
            <person name="Goldman B.S."/>
            <person name="Goodrich-Blair H."/>
        </authorList>
    </citation>
    <scope>NUCLEOTIDE SEQUENCE [LARGE SCALE GENOMIC DNA]</scope>
    <source>
        <strain evidence="2">ATCC 19061 / DSM 3370 / CCUG 14189 / LMG 1036 / NCIMB 9965 / AN6</strain>
    </source>
</reference>
<sequence>MGLLLIKGVFMYYCHAFDVAFEAISQTASGGDVTPSMLRKALQVRLDSMSDEEIVEACGVPFDTYEMTLEEKSSWEATRGIFNENQ</sequence>
<dbReference type="HOGENOM" id="CLU_2653680_0_0_6"/>
<protein>
    <submittedName>
        <fullName evidence="1">Uncharacterized protein</fullName>
    </submittedName>
</protein>